<organism evidence="1 2">
    <name type="scientific">Pleurodeles waltl</name>
    <name type="common">Iberian ribbed newt</name>
    <dbReference type="NCBI Taxonomy" id="8319"/>
    <lineage>
        <taxon>Eukaryota</taxon>
        <taxon>Metazoa</taxon>
        <taxon>Chordata</taxon>
        <taxon>Craniata</taxon>
        <taxon>Vertebrata</taxon>
        <taxon>Euteleostomi</taxon>
        <taxon>Amphibia</taxon>
        <taxon>Batrachia</taxon>
        <taxon>Caudata</taxon>
        <taxon>Salamandroidea</taxon>
        <taxon>Salamandridae</taxon>
        <taxon>Pleurodelinae</taxon>
        <taxon>Pleurodeles</taxon>
    </lineage>
</organism>
<dbReference type="AlphaFoldDB" id="A0AAV7LQI3"/>
<dbReference type="Proteomes" id="UP001066276">
    <property type="component" value="Chromosome 11"/>
</dbReference>
<comment type="caution">
    <text evidence="1">The sequence shown here is derived from an EMBL/GenBank/DDBJ whole genome shotgun (WGS) entry which is preliminary data.</text>
</comment>
<dbReference type="EMBL" id="JANPWB010000015">
    <property type="protein sequence ID" value="KAJ1092674.1"/>
    <property type="molecule type" value="Genomic_DNA"/>
</dbReference>
<reference evidence="1" key="1">
    <citation type="journal article" date="2022" name="bioRxiv">
        <title>Sequencing and chromosome-scale assembly of the giantPleurodeles waltlgenome.</title>
        <authorList>
            <person name="Brown T."/>
            <person name="Elewa A."/>
            <person name="Iarovenko S."/>
            <person name="Subramanian E."/>
            <person name="Araus A.J."/>
            <person name="Petzold A."/>
            <person name="Susuki M."/>
            <person name="Suzuki K.-i.T."/>
            <person name="Hayashi T."/>
            <person name="Toyoda A."/>
            <person name="Oliveira C."/>
            <person name="Osipova E."/>
            <person name="Leigh N.D."/>
            <person name="Simon A."/>
            <person name="Yun M.H."/>
        </authorList>
    </citation>
    <scope>NUCLEOTIDE SEQUENCE</scope>
    <source>
        <strain evidence="1">20211129_DDA</strain>
        <tissue evidence="1">Liver</tissue>
    </source>
</reference>
<sequence length="265" mass="27690">MTGRREGSAAAPMPHVTAVGPSWDPLLFLRSSSPQGPVSFHPVASLQCHEPEPAPARVGIRSSFLGLFRPQGSVSHHPIVAPHRCGPEAAPVPPLLGISGRKAQSALHLLTVAIHCRRPEPEPASPPKAALGQFVVAHPASTSIPRAGPQVSLSPKGAAGGSSITRALHLLLPASGAASLLKARQSAPRPKPQSESLCTRCPLSGRLGSQSACKWCLSPDRLLIQCSGVRNYADKLQIYAPTSRASTSGVHLAGWPTHTPEHHDG</sequence>
<evidence type="ECO:0000313" key="1">
    <source>
        <dbReference type="EMBL" id="KAJ1092674.1"/>
    </source>
</evidence>
<name>A0AAV7LQI3_PLEWA</name>
<accession>A0AAV7LQI3</accession>
<keyword evidence="2" id="KW-1185">Reference proteome</keyword>
<gene>
    <name evidence="1" type="ORF">NDU88_005784</name>
</gene>
<evidence type="ECO:0000313" key="2">
    <source>
        <dbReference type="Proteomes" id="UP001066276"/>
    </source>
</evidence>
<protein>
    <submittedName>
        <fullName evidence="1">Uncharacterized protein</fullName>
    </submittedName>
</protein>
<proteinExistence type="predicted"/>